<keyword evidence="6" id="KW-0325">Glycoprotein</keyword>
<evidence type="ECO:0000256" key="2">
    <source>
        <dbReference type="ARBA" id="ARBA00006044"/>
    </source>
</evidence>
<dbReference type="CDD" id="cd07999">
    <property type="entry name" value="GH7_CBH_EG"/>
    <property type="match status" value="1"/>
</dbReference>
<comment type="similarity">
    <text evidence="2 10">Belongs to the glycosyl hydrolase 7 (cellulase C) family.</text>
</comment>
<evidence type="ECO:0000256" key="9">
    <source>
        <dbReference type="ARBA" id="ARBA00023326"/>
    </source>
</evidence>
<sequence length="478" mass="50028">MSTTRSLTILSSLLALVSAQQVGTNTPETHPALKSQDCSAGACKNLDTTIVLDSNWRWLHSSNGSTANCYTGNTFNEELCPDGETCAANCAVDGAKYTETYGIKSAGSELTLKFVTQGESANVGSRVYLMEGAEEYKMFKLKNKEFTFDVDVSKLPCGLNGALYFSEMAADGGMSTAPTNKAGAKYGTGYCDAQCPHDIKFIDGKANSDGWSGSANDKNAGSGALGACCAEMDIWEANSMSTAFTPHPCSITGLKACTGSECGDDGADRYAGVCDKDGCDYNAFRMGNKEFYGAGMTVDTSKPFTVVTQFITSDKTDTGDLSEIRRVYVQDGKVIENPASAAAGVTGNSITDDFCAAQKKAFGDNNAFATAGGLKAMGESFERGMVLVMSLWDDHAANALWLDSQYPLDKDPTAPGVARGTCGRDTGKPEDVEANHPDATVTYSNIKFGAIGSTFDSAAAPAAPPAAAPPAGGKFLKA</sequence>
<accession>A0A6G1H451</accession>
<keyword evidence="8 10" id="KW-0326">Glycosidase</keyword>
<evidence type="ECO:0000313" key="14">
    <source>
        <dbReference type="Proteomes" id="UP000800041"/>
    </source>
</evidence>
<keyword evidence="4 10" id="KW-0378">Hydrolase</keyword>
<keyword evidence="7" id="KW-0119">Carbohydrate metabolism</keyword>
<evidence type="ECO:0000256" key="7">
    <source>
        <dbReference type="ARBA" id="ARBA00023277"/>
    </source>
</evidence>
<keyword evidence="3 12" id="KW-0732">Signal</keyword>
<dbReference type="EMBL" id="ML977151">
    <property type="protein sequence ID" value="KAF1987844.1"/>
    <property type="molecule type" value="Genomic_DNA"/>
</dbReference>
<dbReference type="Gene3D" id="2.70.100.10">
    <property type="entry name" value="Glycoside hydrolase, family 7, domain"/>
    <property type="match status" value="1"/>
</dbReference>
<evidence type="ECO:0000256" key="8">
    <source>
        <dbReference type="ARBA" id="ARBA00023295"/>
    </source>
</evidence>
<dbReference type="PANTHER" id="PTHR33753">
    <property type="entry name" value="1,4-BETA-D-GLUCAN CELLOBIOHYDROLASE B"/>
    <property type="match status" value="1"/>
</dbReference>
<keyword evidence="9 10" id="KW-0624">Polysaccharide degradation</keyword>
<dbReference type="InterPro" id="IPR001722">
    <property type="entry name" value="Glyco_hydro_7"/>
</dbReference>
<dbReference type="OrthoDB" id="412382at2759"/>
<evidence type="ECO:0000256" key="10">
    <source>
        <dbReference type="RuleBase" id="RU361164"/>
    </source>
</evidence>
<dbReference type="GO" id="GO:0008810">
    <property type="term" value="F:cellulase activity"/>
    <property type="evidence" value="ECO:0007669"/>
    <property type="project" value="UniProtKB-EC"/>
</dbReference>
<dbReference type="PRINTS" id="PR00734">
    <property type="entry name" value="GLHYDRLASE7"/>
</dbReference>
<name>A0A6G1H451_9PEZI</name>
<dbReference type="GO" id="GO:0030245">
    <property type="term" value="P:cellulose catabolic process"/>
    <property type="evidence" value="ECO:0007669"/>
    <property type="project" value="UniProtKB-KW"/>
</dbReference>
<feature type="region of interest" description="Disordered" evidence="11">
    <location>
        <begin position="459"/>
        <end position="478"/>
    </location>
</feature>
<dbReference type="PANTHER" id="PTHR33753:SF1">
    <property type="entry name" value="ENDO-BETA-1,4-GLUCANASE CELB"/>
    <property type="match status" value="1"/>
</dbReference>
<gene>
    <name evidence="13" type="ORF">K402DRAFT_420186</name>
</gene>
<evidence type="ECO:0000256" key="6">
    <source>
        <dbReference type="ARBA" id="ARBA00023180"/>
    </source>
</evidence>
<dbReference type="AlphaFoldDB" id="A0A6G1H451"/>
<evidence type="ECO:0000313" key="13">
    <source>
        <dbReference type="EMBL" id="KAF1987844.1"/>
    </source>
</evidence>
<dbReference type="Proteomes" id="UP000800041">
    <property type="component" value="Unassembled WGS sequence"/>
</dbReference>
<feature type="signal peptide" evidence="12">
    <location>
        <begin position="1"/>
        <end position="19"/>
    </location>
</feature>
<evidence type="ECO:0000256" key="1">
    <source>
        <dbReference type="ARBA" id="ARBA00000966"/>
    </source>
</evidence>
<evidence type="ECO:0000256" key="3">
    <source>
        <dbReference type="ARBA" id="ARBA00022729"/>
    </source>
</evidence>
<feature type="chain" id="PRO_5026189278" description="Glucanase" evidence="12">
    <location>
        <begin position="20"/>
        <end position="478"/>
    </location>
</feature>
<keyword evidence="14" id="KW-1185">Reference proteome</keyword>
<comment type="catalytic activity">
    <reaction evidence="1">
        <text>Endohydrolysis of (1-&gt;4)-beta-D-glucosidic linkages in cellulose, lichenin and cereal beta-D-glucans.</text>
        <dbReference type="EC" id="3.2.1.4"/>
    </reaction>
</comment>
<evidence type="ECO:0000256" key="5">
    <source>
        <dbReference type="ARBA" id="ARBA00023001"/>
    </source>
</evidence>
<evidence type="ECO:0000256" key="12">
    <source>
        <dbReference type="SAM" id="SignalP"/>
    </source>
</evidence>
<dbReference type="Pfam" id="PF00840">
    <property type="entry name" value="Glyco_hydro_7"/>
    <property type="match status" value="1"/>
</dbReference>
<dbReference type="SUPFAM" id="SSF49899">
    <property type="entry name" value="Concanavalin A-like lectins/glucanases"/>
    <property type="match status" value="1"/>
</dbReference>
<dbReference type="InterPro" id="IPR013320">
    <property type="entry name" value="ConA-like_dom_sf"/>
</dbReference>
<keyword evidence="5 10" id="KW-0136">Cellulose degradation</keyword>
<organism evidence="13 14">
    <name type="scientific">Aulographum hederae CBS 113979</name>
    <dbReference type="NCBI Taxonomy" id="1176131"/>
    <lineage>
        <taxon>Eukaryota</taxon>
        <taxon>Fungi</taxon>
        <taxon>Dikarya</taxon>
        <taxon>Ascomycota</taxon>
        <taxon>Pezizomycotina</taxon>
        <taxon>Dothideomycetes</taxon>
        <taxon>Pleosporomycetidae</taxon>
        <taxon>Aulographales</taxon>
        <taxon>Aulographaceae</taxon>
    </lineage>
</organism>
<dbReference type="EC" id="3.2.1.-" evidence="10"/>
<reference evidence="13" key="1">
    <citation type="journal article" date="2020" name="Stud. Mycol.">
        <title>101 Dothideomycetes genomes: a test case for predicting lifestyles and emergence of pathogens.</title>
        <authorList>
            <person name="Haridas S."/>
            <person name="Albert R."/>
            <person name="Binder M."/>
            <person name="Bloem J."/>
            <person name="Labutti K."/>
            <person name="Salamov A."/>
            <person name="Andreopoulos B."/>
            <person name="Baker S."/>
            <person name="Barry K."/>
            <person name="Bills G."/>
            <person name="Bluhm B."/>
            <person name="Cannon C."/>
            <person name="Castanera R."/>
            <person name="Culley D."/>
            <person name="Daum C."/>
            <person name="Ezra D."/>
            <person name="Gonzalez J."/>
            <person name="Henrissat B."/>
            <person name="Kuo A."/>
            <person name="Liang C."/>
            <person name="Lipzen A."/>
            <person name="Lutzoni F."/>
            <person name="Magnuson J."/>
            <person name="Mondo S."/>
            <person name="Nolan M."/>
            <person name="Ohm R."/>
            <person name="Pangilinan J."/>
            <person name="Park H.-J."/>
            <person name="Ramirez L."/>
            <person name="Alfaro M."/>
            <person name="Sun H."/>
            <person name="Tritt A."/>
            <person name="Yoshinaga Y."/>
            <person name="Zwiers L.-H."/>
            <person name="Turgeon B."/>
            <person name="Goodwin S."/>
            <person name="Spatafora J."/>
            <person name="Crous P."/>
            <person name="Grigoriev I."/>
        </authorList>
    </citation>
    <scope>NUCLEOTIDE SEQUENCE</scope>
    <source>
        <strain evidence="13">CBS 113979</strain>
    </source>
</reference>
<protein>
    <recommendedName>
        <fullName evidence="10">Glucanase</fullName>
        <ecNumber evidence="10">3.2.1.-</ecNumber>
    </recommendedName>
</protein>
<proteinExistence type="inferred from homology"/>
<dbReference type="FunFam" id="2.70.100.10:FF:000001">
    <property type="entry name" value="Glucanase"/>
    <property type="match status" value="1"/>
</dbReference>
<dbReference type="InterPro" id="IPR037019">
    <property type="entry name" value="Glyco_hydro_7_sf"/>
</dbReference>
<evidence type="ECO:0000256" key="11">
    <source>
        <dbReference type="SAM" id="MobiDB-lite"/>
    </source>
</evidence>
<evidence type="ECO:0000256" key="4">
    <source>
        <dbReference type="ARBA" id="ARBA00022801"/>
    </source>
</evidence>